<evidence type="ECO:0000256" key="2">
    <source>
        <dbReference type="SAM" id="MobiDB-lite"/>
    </source>
</evidence>
<name>A0ABD3QG44_9STRA</name>
<sequence length="318" mass="35660">MTPGNPFDDDISLLSVDGNSPLSEDGNSPHDKDSERPRERKLPQQSPGPSLSSLVSKLAVKTTSSKMTQQPRATQERVTSLSALRKTSGDETTSALASTAVRPMTRSQNNVRRKLKLRLPHLPNMNPNSDEISITDSLCSGVLREFANAKALARTTRSKIENDGHEDILRDIVGDDGHNDNGSEERGAPPSSERKERVRERLERYKRDHGQLRSTCMALESALAKTSEKLREVDSRAASKIEALESELRGAREGDETMRINQETCIKELGKKLIRQAHVIKKQRDAVERYKMQLEAMTEELAMQDERDMMREEDVRSA</sequence>
<proteinExistence type="predicted"/>
<accession>A0ABD3QG44</accession>
<keyword evidence="1" id="KW-0175">Coiled coil</keyword>
<keyword evidence="4" id="KW-1185">Reference proteome</keyword>
<evidence type="ECO:0000313" key="3">
    <source>
        <dbReference type="EMBL" id="KAL3798746.1"/>
    </source>
</evidence>
<comment type="caution">
    <text evidence="3">The sequence shown here is derived from an EMBL/GenBank/DDBJ whole genome shotgun (WGS) entry which is preliminary data.</text>
</comment>
<feature type="compositionally biased region" description="Polar residues" evidence="2">
    <location>
        <begin position="62"/>
        <end position="82"/>
    </location>
</feature>
<dbReference type="Proteomes" id="UP001530315">
    <property type="component" value="Unassembled WGS sequence"/>
</dbReference>
<reference evidence="3 4" key="1">
    <citation type="submission" date="2024-10" db="EMBL/GenBank/DDBJ databases">
        <title>Updated reference genomes for cyclostephanoid diatoms.</title>
        <authorList>
            <person name="Roberts W.R."/>
            <person name="Alverson A.J."/>
        </authorList>
    </citation>
    <scope>NUCLEOTIDE SEQUENCE [LARGE SCALE GENOMIC DNA]</scope>
    <source>
        <strain evidence="3 4">AJA276-08</strain>
    </source>
</reference>
<feature type="compositionally biased region" description="Polar residues" evidence="2">
    <location>
        <begin position="17"/>
        <end position="26"/>
    </location>
</feature>
<feature type="region of interest" description="Disordered" evidence="2">
    <location>
        <begin position="1"/>
        <end position="109"/>
    </location>
</feature>
<dbReference type="EMBL" id="JALLAZ020000284">
    <property type="protein sequence ID" value="KAL3798746.1"/>
    <property type="molecule type" value="Genomic_DNA"/>
</dbReference>
<evidence type="ECO:0000256" key="1">
    <source>
        <dbReference type="SAM" id="Coils"/>
    </source>
</evidence>
<feature type="compositionally biased region" description="Basic and acidic residues" evidence="2">
    <location>
        <begin position="27"/>
        <end position="42"/>
    </location>
</feature>
<gene>
    <name evidence="3" type="ORF">ACHAW5_008048</name>
</gene>
<protein>
    <submittedName>
        <fullName evidence="3">Uncharacterized protein</fullName>
    </submittedName>
</protein>
<evidence type="ECO:0000313" key="4">
    <source>
        <dbReference type="Proteomes" id="UP001530315"/>
    </source>
</evidence>
<feature type="compositionally biased region" description="Low complexity" evidence="2">
    <location>
        <begin position="43"/>
        <end position="61"/>
    </location>
</feature>
<feature type="coiled-coil region" evidence="1">
    <location>
        <begin position="280"/>
        <end position="307"/>
    </location>
</feature>
<dbReference type="AlphaFoldDB" id="A0ABD3QG44"/>
<organism evidence="3 4">
    <name type="scientific">Stephanodiscus triporus</name>
    <dbReference type="NCBI Taxonomy" id="2934178"/>
    <lineage>
        <taxon>Eukaryota</taxon>
        <taxon>Sar</taxon>
        <taxon>Stramenopiles</taxon>
        <taxon>Ochrophyta</taxon>
        <taxon>Bacillariophyta</taxon>
        <taxon>Coscinodiscophyceae</taxon>
        <taxon>Thalassiosirophycidae</taxon>
        <taxon>Stephanodiscales</taxon>
        <taxon>Stephanodiscaceae</taxon>
        <taxon>Stephanodiscus</taxon>
    </lineage>
</organism>
<feature type="region of interest" description="Disordered" evidence="2">
    <location>
        <begin position="163"/>
        <end position="196"/>
    </location>
</feature>